<proteinExistence type="predicted"/>
<gene>
    <name evidence="1" type="ORF">THAOC_22792</name>
</gene>
<evidence type="ECO:0000313" key="2">
    <source>
        <dbReference type="Proteomes" id="UP000266841"/>
    </source>
</evidence>
<keyword evidence="2" id="KW-1185">Reference proteome</keyword>
<comment type="caution">
    <text evidence="1">The sequence shown here is derived from an EMBL/GenBank/DDBJ whole genome shotgun (WGS) entry which is preliminary data.</text>
</comment>
<accession>K0RTQ6</accession>
<protein>
    <submittedName>
        <fullName evidence="1">Uncharacterized protein</fullName>
    </submittedName>
</protein>
<dbReference type="AlphaFoldDB" id="K0RTQ6"/>
<name>K0RTQ6_THAOC</name>
<evidence type="ECO:0000313" key="1">
    <source>
        <dbReference type="EMBL" id="EJK57193.1"/>
    </source>
</evidence>
<sequence>MRGPARGSSFCICPCIRSIKTTNPQQAESAGVICDPYGRRVSVILLDVYREREQGGKMSLEVLKLSCHSNSAMTKRLLCRPGELPLSMIESTGYGRRRVDASTPQLVEHRIPDPKVIGSSPVSFMFLLPRSREALFDG</sequence>
<dbReference type="Proteomes" id="UP000266841">
    <property type="component" value="Unassembled WGS sequence"/>
</dbReference>
<reference evidence="1 2" key="1">
    <citation type="journal article" date="2012" name="Genome Biol.">
        <title>Genome and low-iron response of an oceanic diatom adapted to chronic iron limitation.</title>
        <authorList>
            <person name="Lommer M."/>
            <person name="Specht M."/>
            <person name="Roy A.S."/>
            <person name="Kraemer L."/>
            <person name="Andreson R."/>
            <person name="Gutowska M.A."/>
            <person name="Wolf J."/>
            <person name="Bergner S.V."/>
            <person name="Schilhabel M.B."/>
            <person name="Klostermeier U.C."/>
            <person name="Beiko R.G."/>
            <person name="Rosenstiel P."/>
            <person name="Hippler M."/>
            <person name="Laroche J."/>
        </authorList>
    </citation>
    <scope>NUCLEOTIDE SEQUENCE [LARGE SCALE GENOMIC DNA]</scope>
    <source>
        <strain evidence="1 2">CCMP1005</strain>
    </source>
</reference>
<organism evidence="1 2">
    <name type="scientific">Thalassiosira oceanica</name>
    <name type="common">Marine diatom</name>
    <dbReference type="NCBI Taxonomy" id="159749"/>
    <lineage>
        <taxon>Eukaryota</taxon>
        <taxon>Sar</taxon>
        <taxon>Stramenopiles</taxon>
        <taxon>Ochrophyta</taxon>
        <taxon>Bacillariophyta</taxon>
        <taxon>Coscinodiscophyceae</taxon>
        <taxon>Thalassiosirophycidae</taxon>
        <taxon>Thalassiosirales</taxon>
        <taxon>Thalassiosiraceae</taxon>
        <taxon>Thalassiosira</taxon>
    </lineage>
</organism>
<dbReference type="EMBL" id="AGNL01029161">
    <property type="protein sequence ID" value="EJK57193.1"/>
    <property type="molecule type" value="Genomic_DNA"/>
</dbReference>
<dbReference type="AntiFam" id="ANF00010">
    <property type="entry name" value="tRNA translation"/>
</dbReference>